<sequence length="171" mass="19936">MAACQHIKKLTEQKLITHIKIYPKRHHEAVRERLCPLVTPSFFANRLSRAAQPSHRDYCQATLTGDGRERTMELSVSLFCINASVLAGEMDHHPMIRLVRKNYRKDTFICLTYPKQDIRLEWFHQASDIRQACCQISQYRVKVFPVQLKIKPVAHLLDHSRLIDSLLVSFI</sequence>
<dbReference type="EMBL" id="AFCE01000143">
    <property type="protein sequence ID" value="EGL82645.1"/>
    <property type="molecule type" value="Genomic_DNA"/>
</dbReference>
<organism evidence="1 2">
    <name type="scientific">Caldalkalibacillus thermarum (strain TA2.A1)</name>
    <dbReference type="NCBI Taxonomy" id="986075"/>
    <lineage>
        <taxon>Bacteria</taxon>
        <taxon>Bacillati</taxon>
        <taxon>Bacillota</taxon>
        <taxon>Bacilli</taxon>
        <taxon>Bacillales</taxon>
        <taxon>Bacillaceae</taxon>
        <taxon>Caldalkalibacillus</taxon>
    </lineage>
</organism>
<feature type="non-terminal residue" evidence="1">
    <location>
        <position position="171"/>
    </location>
</feature>
<comment type="caution">
    <text evidence="1">The sequence shown here is derived from an EMBL/GenBank/DDBJ whole genome shotgun (WGS) entry which is preliminary data.</text>
</comment>
<dbReference type="Proteomes" id="UP000010716">
    <property type="component" value="Unassembled WGS sequence"/>
</dbReference>
<gene>
    <name evidence="1" type="ORF">CathTA2_1869</name>
</gene>
<evidence type="ECO:0000313" key="2">
    <source>
        <dbReference type="Proteomes" id="UP000010716"/>
    </source>
</evidence>
<evidence type="ECO:0000313" key="1">
    <source>
        <dbReference type="EMBL" id="EGL82645.1"/>
    </source>
</evidence>
<protein>
    <submittedName>
        <fullName evidence="1">Uncharacterized protein</fullName>
    </submittedName>
</protein>
<dbReference type="AlphaFoldDB" id="F5L7R9"/>
<reference evidence="1 2" key="1">
    <citation type="journal article" date="2011" name="J. Bacteriol.">
        <title>Draft genome sequence of the thermoalkaliphilic Caldalkalibacillus thermarum strain TA2.A1.</title>
        <authorList>
            <person name="Kalamorz F."/>
            <person name="Keis S."/>
            <person name="McMillan D.G."/>
            <person name="Olsson K."/>
            <person name="Stanton J.A."/>
            <person name="Stockwell P."/>
            <person name="Black M.A."/>
            <person name="Klingeman D.M."/>
            <person name="Land M.L."/>
            <person name="Han C.S."/>
            <person name="Martin S.L."/>
            <person name="Becher S.A."/>
            <person name="Peddie C.J."/>
            <person name="Morgan H.W."/>
            <person name="Matthies D."/>
            <person name="Preiss L."/>
            <person name="Meier T."/>
            <person name="Brown S.D."/>
            <person name="Cook G.M."/>
        </authorList>
    </citation>
    <scope>NUCLEOTIDE SEQUENCE [LARGE SCALE GENOMIC DNA]</scope>
    <source>
        <strain evidence="1 2">TA2.A1</strain>
    </source>
</reference>
<accession>F5L7R9</accession>
<proteinExistence type="predicted"/>
<name>F5L7R9_CALTT</name>